<accession>A0A9W6WAB5</accession>
<evidence type="ECO:0000313" key="3">
    <source>
        <dbReference type="Proteomes" id="UP001165079"/>
    </source>
</evidence>
<proteinExistence type="predicted"/>
<feature type="domain" description="FAD-binding" evidence="1">
    <location>
        <begin position="5"/>
        <end position="313"/>
    </location>
</feature>
<name>A0A9W6WAB5_9ACTN</name>
<dbReference type="PANTHER" id="PTHR46865:SF2">
    <property type="entry name" value="MONOOXYGENASE"/>
    <property type="match status" value="1"/>
</dbReference>
<gene>
    <name evidence="2" type="ORF">Afil01_22720</name>
</gene>
<dbReference type="SUPFAM" id="SSF51905">
    <property type="entry name" value="FAD/NAD(P)-binding domain"/>
    <property type="match status" value="1"/>
</dbReference>
<dbReference type="RefSeq" id="WP_285662569.1">
    <property type="nucleotide sequence ID" value="NZ_BSTX01000001.1"/>
</dbReference>
<dbReference type="GO" id="GO:0071949">
    <property type="term" value="F:FAD binding"/>
    <property type="evidence" value="ECO:0007669"/>
    <property type="project" value="InterPro"/>
</dbReference>
<sequence>MTGKSVLISGAGIAGPALALWLHRHGFDVTVVERAPAIREGGQAVDFRGAAHLAILERTGILDDVKALQTGGSELRVVDAEGRARLTLPESFTGGAVEIERGKLADLLYRRTRDRVEYLFGDSIAELTETADGVDVRFEGGTRRRFDLVVGADGLHSNVRRLAFGPETDFVKPSGYHIALYEVPAHLAVQGASELYNQPGRGISIGGGDGRAHAMFVFHGAEGPADHRDTEAQKRLVRETFTGLPWKTAAALSALDEGRGFYFDSISMVKMDRYSKGRVVLIGDAGYGATCGGMGAGMGLVAAYVLAGELAAAGGDHTVAFPAYEAQIRGYAVECQKVAGNAGLFLAPRTARGIKLRDRLHKILTRPFFIRFLDKMSRKAAESIDLKDYGVGV</sequence>
<dbReference type="EMBL" id="BSTX01000001">
    <property type="protein sequence ID" value="GLZ77465.1"/>
    <property type="molecule type" value="Genomic_DNA"/>
</dbReference>
<dbReference type="Proteomes" id="UP001165079">
    <property type="component" value="Unassembled WGS sequence"/>
</dbReference>
<dbReference type="AlphaFoldDB" id="A0A9W6WAB5"/>
<dbReference type="InterPro" id="IPR051704">
    <property type="entry name" value="FAD_aromatic-hydroxylase"/>
</dbReference>
<protein>
    <submittedName>
        <fullName evidence="2">FAD-dependent oxidoreductase</fullName>
    </submittedName>
</protein>
<dbReference type="Pfam" id="PF01494">
    <property type="entry name" value="FAD_binding_3"/>
    <property type="match status" value="1"/>
</dbReference>
<dbReference type="PANTHER" id="PTHR46865">
    <property type="entry name" value="OXIDOREDUCTASE-RELATED"/>
    <property type="match status" value="1"/>
</dbReference>
<keyword evidence="3" id="KW-1185">Reference proteome</keyword>
<reference evidence="2" key="1">
    <citation type="submission" date="2023-03" db="EMBL/GenBank/DDBJ databases">
        <title>Actinorhabdospora filicis NBRC 111898.</title>
        <authorList>
            <person name="Ichikawa N."/>
            <person name="Sato H."/>
            <person name="Tonouchi N."/>
        </authorList>
    </citation>
    <scope>NUCLEOTIDE SEQUENCE</scope>
    <source>
        <strain evidence="2">NBRC 111898</strain>
    </source>
</reference>
<dbReference type="Gene3D" id="3.30.9.10">
    <property type="entry name" value="D-Amino Acid Oxidase, subunit A, domain 2"/>
    <property type="match status" value="1"/>
</dbReference>
<organism evidence="2 3">
    <name type="scientific">Actinorhabdospora filicis</name>
    <dbReference type="NCBI Taxonomy" id="1785913"/>
    <lineage>
        <taxon>Bacteria</taxon>
        <taxon>Bacillati</taxon>
        <taxon>Actinomycetota</taxon>
        <taxon>Actinomycetes</taxon>
        <taxon>Micromonosporales</taxon>
        <taxon>Micromonosporaceae</taxon>
        <taxon>Actinorhabdospora</taxon>
    </lineage>
</organism>
<dbReference type="Gene3D" id="3.50.50.60">
    <property type="entry name" value="FAD/NAD(P)-binding domain"/>
    <property type="match status" value="1"/>
</dbReference>
<dbReference type="PRINTS" id="PR00420">
    <property type="entry name" value="RNGMNOXGNASE"/>
</dbReference>
<comment type="caution">
    <text evidence="2">The sequence shown here is derived from an EMBL/GenBank/DDBJ whole genome shotgun (WGS) entry which is preliminary data.</text>
</comment>
<dbReference type="InterPro" id="IPR036188">
    <property type="entry name" value="FAD/NAD-bd_sf"/>
</dbReference>
<evidence type="ECO:0000313" key="2">
    <source>
        <dbReference type="EMBL" id="GLZ77465.1"/>
    </source>
</evidence>
<evidence type="ECO:0000259" key="1">
    <source>
        <dbReference type="Pfam" id="PF01494"/>
    </source>
</evidence>
<dbReference type="InterPro" id="IPR002938">
    <property type="entry name" value="FAD-bd"/>
</dbReference>